<dbReference type="Gene3D" id="3.30.360.10">
    <property type="entry name" value="Dihydrodipicolinate Reductase, domain 2"/>
    <property type="match status" value="1"/>
</dbReference>
<feature type="binding site" evidence="6">
    <location>
        <position position="195"/>
    </location>
    <ligand>
        <name>substrate</name>
    </ligand>
</feature>
<feature type="binding site" evidence="6">
    <location>
        <position position="51"/>
    </location>
    <ligand>
        <name>NADP(+)</name>
        <dbReference type="ChEBI" id="CHEBI:58349"/>
    </ligand>
</feature>
<comment type="caution">
    <text evidence="6">Lacks conserved residue(s) required for the propagation of feature annotation.</text>
</comment>
<dbReference type="SMR" id="G8JZS3"/>
<keyword evidence="5 6" id="KW-0119">Carbohydrate metabolism</keyword>
<keyword evidence="3 6" id="KW-0521">NADP</keyword>
<dbReference type="Pfam" id="PF00479">
    <property type="entry name" value="G6PD_N"/>
    <property type="match status" value="1"/>
</dbReference>
<feature type="binding site" evidence="6">
    <location>
        <position position="214"/>
    </location>
    <ligand>
        <name>substrate</name>
    </ligand>
</feature>
<keyword evidence="2 6" id="KW-0313">Glucose metabolism</keyword>
<feature type="domain" description="Glucose-6-phosphate dehydrogenase C-terminal" evidence="8">
    <location>
        <begin position="168"/>
        <end position="428"/>
    </location>
</feature>
<dbReference type="GO" id="GO:0009051">
    <property type="term" value="P:pentose-phosphate shunt, oxidative branch"/>
    <property type="evidence" value="ECO:0007669"/>
    <property type="project" value="TreeGrafter"/>
</dbReference>
<evidence type="ECO:0000256" key="3">
    <source>
        <dbReference type="ARBA" id="ARBA00022857"/>
    </source>
</evidence>
<feature type="binding site" evidence="6">
    <location>
        <position position="161"/>
    </location>
    <ligand>
        <name>substrate</name>
    </ligand>
</feature>
<dbReference type="AlphaFoldDB" id="G8JZS3"/>
<dbReference type="OMA" id="ERAGYYE"/>
<evidence type="ECO:0000259" key="7">
    <source>
        <dbReference type="Pfam" id="PF00479"/>
    </source>
</evidence>
<dbReference type="HAMAP" id="MF_00966">
    <property type="entry name" value="G6PD"/>
    <property type="match status" value="1"/>
</dbReference>
<feature type="domain" description="Glucose-6-phosphate dehydrogenase NAD-binding" evidence="7">
    <location>
        <begin position="15"/>
        <end position="166"/>
    </location>
</feature>
<accession>G8JZS3</accession>
<dbReference type="Pfam" id="PF02781">
    <property type="entry name" value="G6PD_C"/>
    <property type="match status" value="1"/>
</dbReference>
<reference evidence="9" key="2">
    <citation type="submission" date="2003-01" db="EMBL/GenBank/DDBJ databases">
        <authorList>
            <person name="Iyer R.B."/>
            <person name="Wang J."/>
            <person name="Bachas L.G."/>
        </authorList>
    </citation>
    <scope>NUCLEOTIDE SEQUENCE</scope>
</reference>
<keyword evidence="4 6" id="KW-0560">Oxidoreductase</keyword>
<dbReference type="EMBL" id="AY218838">
    <property type="protein sequence ID" value="AAO61692.1"/>
    <property type="molecule type" value="Genomic_DNA"/>
</dbReference>
<organism evidence="9">
    <name type="scientific">Aquifex aeolicus</name>
    <dbReference type="NCBI Taxonomy" id="63363"/>
    <lineage>
        <taxon>Bacteria</taxon>
        <taxon>Pseudomonadati</taxon>
        <taxon>Aquificota</taxon>
        <taxon>Aquificia</taxon>
        <taxon>Aquificales</taxon>
        <taxon>Aquificaceae</taxon>
        <taxon>Aquifex</taxon>
    </lineage>
</organism>
<evidence type="ECO:0000259" key="8">
    <source>
        <dbReference type="Pfam" id="PF02781"/>
    </source>
</evidence>
<dbReference type="UniPathway" id="UPA00115">
    <property type="reaction ID" value="UER00408"/>
</dbReference>
<dbReference type="GO" id="GO:0005829">
    <property type="term" value="C:cytosol"/>
    <property type="evidence" value="ECO:0007669"/>
    <property type="project" value="TreeGrafter"/>
</dbReference>
<dbReference type="EC" id="1.1.1.49" evidence="6"/>
<evidence type="ECO:0000256" key="4">
    <source>
        <dbReference type="ARBA" id="ARBA00023002"/>
    </source>
</evidence>
<dbReference type="PRINTS" id="PR00079">
    <property type="entry name" value="G6PDHDRGNASE"/>
</dbReference>
<dbReference type="GO" id="GO:0050661">
    <property type="term" value="F:NADP binding"/>
    <property type="evidence" value="ECO:0007669"/>
    <property type="project" value="UniProtKB-UniRule"/>
</dbReference>
<dbReference type="PIRSF" id="PIRSF000110">
    <property type="entry name" value="G6PD"/>
    <property type="match status" value="1"/>
</dbReference>
<dbReference type="SUPFAM" id="SSF55347">
    <property type="entry name" value="Glyceraldehyde-3-phosphate dehydrogenase-like, C-terminal domain"/>
    <property type="match status" value="1"/>
</dbReference>
<dbReference type="GO" id="GO:0004345">
    <property type="term" value="F:glucose-6-phosphate dehydrogenase activity"/>
    <property type="evidence" value="ECO:0007669"/>
    <property type="project" value="UniProtKB-UniRule"/>
</dbReference>
<comment type="function">
    <text evidence="6">Catalyzes the oxidation of glucose 6-phosphate to 6-phosphogluconolactone.</text>
</comment>
<feature type="binding site" evidence="6">
    <location>
        <position position="294"/>
    </location>
    <ligand>
        <name>substrate</name>
    </ligand>
</feature>
<feature type="binding site" evidence="6">
    <location>
        <position position="127"/>
    </location>
    <ligand>
        <name>NADP(+)</name>
        <dbReference type="ChEBI" id="CHEBI:58349"/>
    </ligand>
</feature>
<dbReference type="SUPFAM" id="SSF51735">
    <property type="entry name" value="NAD(P)-binding Rossmann-fold domains"/>
    <property type="match status" value="1"/>
</dbReference>
<comment type="catalytic activity">
    <reaction evidence="6">
        <text>D-glucose 6-phosphate + NADP(+) = 6-phospho-D-glucono-1,5-lactone + NADPH + H(+)</text>
        <dbReference type="Rhea" id="RHEA:15841"/>
        <dbReference type="ChEBI" id="CHEBI:15378"/>
        <dbReference type="ChEBI" id="CHEBI:57783"/>
        <dbReference type="ChEBI" id="CHEBI:57955"/>
        <dbReference type="ChEBI" id="CHEBI:58349"/>
        <dbReference type="ChEBI" id="CHEBI:61548"/>
        <dbReference type="EC" id="1.1.1.49"/>
    </reaction>
</comment>
<dbReference type="PANTHER" id="PTHR23429:SF0">
    <property type="entry name" value="GLUCOSE-6-PHOSPHATE 1-DEHYDROGENASE"/>
    <property type="match status" value="1"/>
</dbReference>
<dbReference type="InterPro" id="IPR022674">
    <property type="entry name" value="G6P_DH_NAD-bd"/>
</dbReference>
<name>G8JZS3_AQUAO</name>
<proteinExistence type="inferred from homology"/>
<dbReference type="InterPro" id="IPR001282">
    <property type="entry name" value="G6P_DH"/>
</dbReference>
<gene>
    <name evidence="9" type="primary">gsdA</name>
    <name evidence="6" type="synonym">zwf</name>
</gene>
<protein>
    <recommendedName>
        <fullName evidence="6">Glucose-6-phosphate 1-dehydrogenase</fullName>
        <shortName evidence="6">G6PD</shortName>
        <ecNumber evidence="6">1.1.1.49</ecNumber>
    </recommendedName>
</protein>
<feature type="binding site" evidence="6">
    <location>
        <position position="299"/>
    </location>
    <ligand>
        <name>substrate</name>
    </ligand>
</feature>
<comment type="pathway">
    <text evidence="1 6">Carbohydrate degradation; pentose phosphate pathway; D-ribulose 5-phosphate from D-glucose 6-phosphate (oxidative stage): step 1/3.</text>
</comment>
<dbReference type="PANTHER" id="PTHR23429">
    <property type="entry name" value="GLUCOSE-6-PHOSPHATE 1-DEHYDROGENASE G6PD"/>
    <property type="match status" value="1"/>
</dbReference>
<dbReference type="Gene3D" id="3.40.50.720">
    <property type="entry name" value="NAD(P)-binding Rossmann-like Domain"/>
    <property type="match status" value="1"/>
</dbReference>
<evidence type="ECO:0000256" key="2">
    <source>
        <dbReference type="ARBA" id="ARBA00022526"/>
    </source>
</evidence>
<dbReference type="GO" id="GO:0006006">
    <property type="term" value="P:glucose metabolic process"/>
    <property type="evidence" value="ECO:0007669"/>
    <property type="project" value="UniProtKB-KW"/>
</dbReference>
<evidence type="ECO:0000256" key="1">
    <source>
        <dbReference type="ARBA" id="ARBA00004937"/>
    </source>
</evidence>
<sequence length="431" mass="50232">MSSGDTELRKRIEFIIFGGTGDLSRNKLIPAILKLKDKIDLKKIYILGRNRKKFEEIKEKFKDFSELFVFVEFLAEREESYKNISSILGKESLKVFYLAVPPDLFKEILENVGKYLNFPEKRIVIEKPFGLSLKHAKDLNKIISVYFKEEEIFRIDHYLGKPQVQNILAFKFSNYVFSEVLNKCLVEKVEVIALEEVGVEGRKAYYEKVGVIRDMLQNHMLLLSSLIVMRLPPRAEDFHFELKNALKRAEFESESLILGKYKSYQGKAPTFALVKLHFDDERFTGVPFVLATGKKLKKKLTRVCIHFKNFPKEIERLLGCVPERNLLVFELYPEQEVSFRVNVISPLGFLRCTESINWRVSLKDVLGEIPEAYESLLLDVIRGDKTLFLDAEETEILWEKTEPLLKKEKEVLTYDDRVLIPEFAEDFISCL</sequence>
<dbReference type="PIR" id="G70344">
    <property type="entry name" value="G70344"/>
</dbReference>
<evidence type="ECO:0000256" key="5">
    <source>
        <dbReference type="ARBA" id="ARBA00023277"/>
    </source>
</evidence>
<feature type="binding site" evidence="6">
    <location>
        <begin position="18"/>
        <end position="25"/>
    </location>
    <ligand>
        <name>NADP(+)</name>
        <dbReference type="ChEBI" id="CHEBI:58349"/>
    </ligand>
</feature>
<comment type="similarity">
    <text evidence="6">Belongs to the glucose-6-phosphate dehydrogenase family.</text>
</comment>
<feature type="binding site" evidence="6">
    <location>
        <position position="157"/>
    </location>
    <ligand>
        <name>substrate</name>
    </ligand>
</feature>
<feature type="active site" description="Proton acceptor" evidence="6">
    <location>
        <position position="219"/>
    </location>
</feature>
<evidence type="ECO:0000256" key="6">
    <source>
        <dbReference type="HAMAP-Rule" id="MF_00966"/>
    </source>
</evidence>
<reference evidence="9" key="1">
    <citation type="journal article" date="2002" name="Extremophiles">
        <title>Cloning, expression, and characterization of the gsdA gene encoding thermophilic glucose-6-phosphate dehydrogenase from Aquifex aeolicus.</title>
        <authorList>
            <person name="Iyer R.B."/>
            <person name="Wang J."/>
            <person name="Bachas L.G."/>
        </authorList>
    </citation>
    <scope>NUCLEOTIDE SEQUENCE</scope>
</reference>
<dbReference type="InterPro" id="IPR036291">
    <property type="entry name" value="NAD(P)-bd_dom_sf"/>
</dbReference>
<evidence type="ECO:0000313" key="9">
    <source>
        <dbReference type="EMBL" id="AAO61692.1"/>
    </source>
</evidence>
<dbReference type="InterPro" id="IPR022675">
    <property type="entry name" value="G6P_DH_C"/>
</dbReference>